<proteinExistence type="predicted"/>
<reference evidence="1" key="1">
    <citation type="submission" date="2020-05" db="EMBL/GenBank/DDBJ databases">
        <authorList>
            <person name="Chiriac C."/>
            <person name="Salcher M."/>
            <person name="Ghai R."/>
            <person name="Kavagutti S V."/>
        </authorList>
    </citation>
    <scope>NUCLEOTIDE SEQUENCE</scope>
</reference>
<dbReference type="Gene3D" id="3.30.2400.30">
    <property type="match status" value="1"/>
</dbReference>
<gene>
    <name evidence="1" type="ORF">UFOVP1309_19</name>
</gene>
<protein>
    <recommendedName>
        <fullName evidence="2">Major capsid protein</fullName>
    </recommendedName>
</protein>
<dbReference type="Pfam" id="PF09950">
    <property type="entry name" value="Major_capside"/>
    <property type="match status" value="1"/>
</dbReference>
<organism evidence="1">
    <name type="scientific">uncultured Caudovirales phage</name>
    <dbReference type="NCBI Taxonomy" id="2100421"/>
    <lineage>
        <taxon>Viruses</taxon>
        <taxon>Duplodnaviria</taxon>
        <taxon>Heunggongvirae</taxon>
        <taxon>Uroviricota</taxon>
        <taxon>Caudoviricetes</taxon>
        <taxon>Peduoviridae</taxon>
        <taxon>Maltschvirus</taxon>
        <taxon>Maltschvirus maltsch</taxon>
    </lineage>
</organism>
<name>A0A6J5RJF7_9CAUD</name>
<evidence type="ECO:0008006" key="2">
    <source>
        <dbReference type="Google" id="ProtNLM"/>
    </source>
</evidence>
<dbReference type="PIRSF" id="PIRSF029202">
    <property type="entry name" value="UCP029202"/>
    <property type="match status" value="1"/>
</dbReference>
<dbReference type="EMBL" id="LR797271">
    <property type="protein sequence ID" value="CAB4197523.1"/>
    <property type="molecule type" value="Genomic_DNA"/>
</dbReference>
<sequence length="320" mass="35107">MTDKNMHYDSQDFRAIEASGRLDANEGIFFSRQLESIKSQAYDVKRAKLNALEIMPVSTSTPEGATTITYRQYDSVGAAKIIANYANDMPRADVSGKEFTSPIRGIGIAYGYNMQEIRSAQYSGTPLSEKKMRAAQRAHEELINKLAWAGDVENGLPGFMNNTNIPAFVVPAVGTGSSKLWNTKSADQIIADVNGIINQVQTQSKGIHRANTVMMPLEQYAYISSTPRSATTDTTILAFVQANNPGVTFRAVIELDAFNGGLDRMVAGEFSIDNMQLEIPMAFRQYSPQQQGLEFVIPCESRFGGVIIEYPLAFALADSI</sequence>
<dbReference type="InterPro" id="IPR020049">
    <property type="entry name" value="Major_capsid-like"/>
</dbReference>
<accession>A0A6J5RJF7</accession>
<evidence type="ECO:0000313" key="1">
    <source>
        <dbReference type="EMBL" id="CAB4197523.1"/>
    </source>
</evidence>